<name>A0A6V7Q2Y5_ANACO</name>
<sequence length="128" mass="14244">MQQLHNSPSTLPLSHCPDWAVFALGDRPVPRGTGPREQLLRSEALRQLLRVRGPVCPARDRSPRAELSRLCRFSLLFAGCAYGDRSIPAGTGPREQYLCANPLCSTQCLRKSVPHTRERSPRAKISQV</sequence>
<protein>
    <submittedName>
        <fullName evidence="1">Uncharacterized protein</fullName>
    </submittedName>
</protein>
<organism evidence="1">
    <name type="scientific">Ananas comosus var. bracteatus</name>
    <name type="common">red pineapple</name>
    <dbReference type="NCBI Taxonomy" id="296719"/>
    <lineage>
        <taxon>Eukaryota</taxon>
        <taxon>Viridiplantae</taxon>
        <taxon>Streptophyta</taxon>
        <taxon>Embryophyta</taxon>
        <taxon>Tracheophyta</taxon>
        <taxon>Spermatophyta</taxon>
        <taxon>Magnoliopsida</taxon>
        <taxon>Liliopsida</taxon>
        <taxon>Poales</taxon>
        <taxon>Bromeliaceae</taxon>
        <taxon>Bromelioideae</taxon>
        <taxon>Ananas</taxon>
    </lineage>
</organism>
<evidence type="ECO:0000313" key="1">
    <source>
        <dbReference type="EMBL" id="CAD1837539.1"/>
    </source>
</evidence>
<gene>
    <name evidence="1" type="ORF">CB5_LOCUS20750</name>
</gene>
<reference evidence="1" key="1">
    <citation type="submission" date="2020-07" db="EMBL/GenBank/DDBJ databases">
        <authorList>
            <person name="Lin J."/>
        </authorList>
    </citation>
    <scope>NUCLEOTIDE SEQUENCE</scope>
</reference>
<dbReference type="EMBL" id="LR862132">
    <property type="protein sequence ID" value="CAD1837539.1"/>
    <property type="molecule type" value="Genomic_DNA"/>
</dbReference>
<dbReference type="AlphaFoldDB" id="A0A6V7Q2Y5"/>
<accession>A0A6V7Q2Y5</accession>
<proteinExistence type="predicted"/>